<reference evidence="1" key="2">
    <citation type="journal article" date="2015" name="Fish Shellfish Immunol.">
        <title>Early steps in the European eel (Anguilla anguilla)-Vibrio vulnificus interaction in the gills: Role of the RtxA13 toxin.</title>
        <authorList>
            <person name="Callol A."/>
            <person name="Pajuelo D."/>
            <person name="Ebbesson L."/>
            <person name="Teles M."/>
            <person name="MacKenzie S."/>
            <person name="Amaro C."/>
        </authorList>
    </citation>
    <scope>NUCLEOTIDE SEQUENCE</scope>
</reference>
<evidence type="ECO:0000313" key="1">
    <source>
        <dbReference type="EMBL" id="JAH21231.1"/>
    </source>
</evidence>
<sequence length="9" mass="860">MPAVSLVSG</sequence>
<proteinExistence type="predicted"/>
<protein>
    <submittedName>
        <fullName evidence="1">Uncharacterized protein</fullName>
    </submittedName>
</protein>
<organism evidence="1">
    <name type="scientific">Anguilla anguilla</name>
    <name type="common">European freshwater eel</name>
    <name type="synonym">Muraena anguilla</name>
    <dbReference type="NCBI Taxonomy" id="7936"/>
    <lineage>
        <taxon>Eukaryota</taxon>
        <taxon>Metazoa</taxon>
        <taxon>Chordata</taxon>
        <taxon>Craniata</taxon>
        <taxon>Vertebrata</taxon>
        <taxon>Euteleostomi</taxon>
        <taxon>Actinopterygii</taxon>
        <taxon>Neopterygii</taxon>
        <taxon>Teleostei</taxon>
        <taxon>Anguilliformes</taxon>
        <taxon>Anguillidae</taxon>
        <taxon>Anguilla</taxon>
    </lineage>
</organism>
<accession>A0A0E9QWC2</accession>
<name>A0A0E9QWC2_ANGAN</name>
<reference evidence="1" key="1">
    <citation type="submission" date="2014-11" db="EMBL/GenBank/DDBJ databases">
        <authorList>
            <person name="Amaro Gonzalez C."/>
        </authorList>
    </citation>
    <scope>NUCLEOTIDE SEQUENCE</scope>
</reference>
<dbReference type="EMBL" id="GBXM01087346">
    <property type="protein sequence ID" value="JAH21231.1"/>
    <property type="molecule type" value="Transcribed_RNA"/>
</dbReference>